<dbReference type="InterPro" id="IPR012281">
    <property type="entry name" value="Phospholipid_synth_PlsX-like"/>
</dbReference>
<gene>
    <name evidence="11" type="ORF">MNBD_BACTEROID05-1314</name>
</gene>
<keyword evidence="3" id="KW-0963">Cytoplasm</keyword>
<dbReference type="GO" id="GO:0006633">
    <property type="term" value="P:fatty acid biosynthetic process"/>
    <property type="evidence" value="ECO:0007669"/>
    <property type="project" value="InterPro"/>
</dbReference>
<reference evidence="11" key="1">
    <citation type="submission" date="2018-06" db="EMBL/GenBank/DDBJ databases">
        <authorList>
            <person name="Zhirakovskaya E."/>
        </authorList>
    </citation>
    <scope>NUCLEOTIDE SEQUENCE</scope>
</reference>
<evidence type="ECO:0000256" key="10">
    <source>
        <dbReference type="ARBA" id="ARBA00046608"/>
    </source>
</evidence>
<comment type="catalytic activity">
    <reaction evidence="1">
        <text>a fatty acyl-[ACP] + phosphate = an acyl phosphate + holo-[ACP]</text>
        <dbReference type="Rhea" id="RHEA:42292"/>
        <dbReference type="Rhea" id="RHEA-COMP:9685"/>
        <dbReference type="Rhea" id="RHEA-COMP:14125"/>
        <dbReference type="ChEBI" id="CHEBI:43474"/>
        <dbReference type="ChEBI" id="CHEBI:59918"/>
        <dbReference type="ChEBI" id="CHEBI:64479"/>
        <dbReference type="ChEBI" id="CHEBI:138651"/>
        <dbReference type="EC" id="2.3.1.274"/>
    </reaction>
</comment>
<evidence type="ECO:0000313" key="11">
    <source>
        <dbReference type="EMBL" id="VAW11606.1"/>
    </source>
</evidence>
<keyword evidence="4" id="KW-0444">Lipid biosynthesis</keyword>
<comment type="subcellular location">
    <subcellularLocation>
        <location evidence="2">Cytoplasm</location>
    </subcellularLocation>
</comment>
<dbReference type="PANTHER" id="PTHR30100">
    <property type="entry name" value="FATTY ACID/PHOSPHOLIPID SYNTHESIS PROTEIN PLSX"/>
    <property type="match status" value="1"/>
</dbReference>
<dbReference type="HAMAP" id="MF_00019">
    <property type="entry name" value="PlsX"/>
    <property type="match status" value="1"/>
</dbReference>
<evidence type="ECO:0000256" key="9">
    <source>
        <dbReference type="ARBA" id="ARBA00024069"/>
    </source>
</evidence>
<evidence type="ECO:0000256" key="5">
    <source>
        <dbReference type="ARBA" id="ARBA00022679"/>
    </source>
</evidence>
<dbReference type="EMBL" id="UOEN01000032">
    <property type="protein sequence ID" value="VAW11606.1"/>
    <property type="molecule type" value="Genomic_DNA"/>
</dbReference>
<proteinExistence type="inferred from homology"/>
<dbReference type="SUPFAM" id="SSF53659">
    <property type="entry name" value="Isocitrate/Isopropylmalate dehydrogenase-like"/>
    <property type="match status" value="1"/>
</dbReference>
<dbReference type="GO" id="GO:0043811">
    <property type="term" value="F:phosphate:acyl-[acyl carrier protein] acyltransferase activity"/>
    <property type="evidence" value="ECO:0007669"/>
    <property type="project" value="UniProtKB-EC"/>
</dbReference>
<organism evidence="11">
    <name type="scientific">hydrothermal vent metagenome</name>
    <dbReference type="NCBI Taxonomy" id="652676"/>
    <lineage>
        <taxon>unclassified sequences</taxon>
        <taxon>metagenomes</taxon>
        <taxon>ecological metagenomes</taxon>
    </lineage>
</organism>
<comment type="subunit">
    <text evidence="10">Homodimer. Probably interacts with PlsY.</text>
</comment>
<protein>
    <recommendedName>
        <fullName evidence="9">phosphate acyltransferase</fullName>
        <ecNumber evidence="9">2.3.1.274</ecNumber>
    </recommendedName>
</protein>
<dbReference type="GO" id="GO:0008654">
    <property type="term" value="P:phospholipid biosynthetic process"/>
    <property type="evidence" value="ECO:0007669"/>
    <property type="project" value="UniProtKB-KW"/>
</dbReference>
<name>A0A3B0TX15_9ZZZZ</name>
<keyword evidence="11" id="KW-0012">Acyltransferase</keyword>
<evidence type="ECO:0000256" key="6">
    <source>
        <dbReference type="ARBA" id="ARBA00023098"/>
    </source>
</evidence>
<evidence type="ECO:0000256" key="4">
    <source>
        <dbReference type="ARBA" id="ARBA00022516"/>
    </source>
</evidence>
<keyword evidence="5 11" id="KW-0808">Transferase</keyword>
<keyword evidence="7" id="KW-0594">Phospholipid biosynthesis</keyword>
<dbReference type="EC" id="2.3.1.274" evidence="9"/>
<evidence type="ECO:0000256" key="2">
    <source>
        <dbReference type="ARBA" id="ARBA00004496"/>
    </source>
</evidence>
<evidence type="ECO:0000256" key="8">
    <source>
        <dbReference type="ARBA" id="ARBA00023264"/>
    </source>
</evidence>
<dbReference type="InterPro" id="IPR003664">
    <property type="entry name" value="FA_synthesis"/>
</dbReference>
<feature type="non-terminal residue" evidence="11">
    <location>
        <position position="1"/>
    </location>
</feature>
<evidence type="ECO:0000256" key="7">
    <source>
        <dbReference type="ARBA" id="ARBA00023209"/>
    </source>
</evidence>
<dbReference type="Pfam" id="PF02504">
    <property type="entry name" value="FA_synthesis"/>
    <property type="match status" value="1"/>
</dbReference>
<keyword evidence="6" id="KW-0443">Lipid metabolism</keyword>
<dbReference type="Gene3D" id="3.40.718.10">
    <property type="entry name" value="Isopropylmalate Dehydrogenase"/>
    <property type="match status" value="1"/>
</dbReference>
<evidence type="ECO:0000256" key="3">
    <source>
        <dbReference type="ARBA" id="ARBA00022490"/>
    </source>
</evidence>
<dbReference type="GO" id="GO:0005737">
    <property type="term" value="C:cytoplasm"/>
    <property type="evidence" value="ECO:0007669"/>
    <property type="project" value="UniProtKB-SubCell"/>
</dbReference>
<dbReference type="PANTHER" id="PTHR30100:SF1">
    <property type="entry name" value="PHOSPHATE ACYLTRANSFERASE"/>
    <property type="match status" value="1"/>
</dbReference>
<keyword evidence="8" id="KW-1208">Phospholipid metabolism</keyword>
<dbReference type="AlphaFoldDB" id="A0A3B0TX15"/>
<accession>A0A3B0TX15</accession>
<evidence type="ECO:0000256" key="1">
    <source>
        <dbReference type="ARBA" id="ARBA00001232"/>
    </source>
</evidence>
<sequence>KFSFIIDVGANTDPKSKHLLQSAQMATVYAKVVLDVENPKVGLLNIGEESTKGSGFEKETYKLMEDNLSNFIGNVEANEVYTGMSDCIVCDGFAGNIVIKVSEGLLESAGILMKRELKKSPMAMLGALLMKPRMKHIKKFADYSEYGGAPLLGVNGLVMISHGRSSPKAIKNAVRATMREVDHNIMDVLHREITKS</sequence>